<protein>
    <recommendedName>
        <fullName evidence="8">Bcr/CflA family efflux transporter</fullName>
    </recommendedName>
</protein>
<proteinExistence type="inferred from homology"/>
<dbReference type="Gene3D" id="1.20.1720.10">
    <property type="entry name" value="Multidrug resistance protein D"/>
    <property type="match status" value="1"/>
</dbReference>
<dbReference type="eggNOG" id="COG2814">
    <property type="taxonomic scope" value="Bacteria"/>
</dbReference>
<dbReference type="PANTHER" id="PTHR42718">
    <property type="entry name" value="MAJOR FACILITATOR SUPERFAMILY MULTIDRUG TRANSPORTER MFSC"/>
    <property type="match status" value="1"/>
</dbReference>
<evidence type="ECO:0000256" key="2">
    <source>
        <dbReference type="ARBA" id="ARBA00006236"/>
    </source>
</evidence>
<feature type="transmembrane region" description="Helical" evidence="8">
    <location>
        <begin position="366"/>
        <end position="383"/>
    </location>
</feature>
<feature type="transmembrane region" description="Helical" evidence="8">
    <location>
        <begin position="343"/>
        <end position="360"/>
    </location>
</feature>
<dbReference type="STRING" id="326297.Sama_1784"/>
<keyword evidence="12" id="KW-1185">Reference proteome</keyword>
<evidence type="ECO:0000256" key="5">
    <source>
        <dbReference type="ARBA" id="ARBA00022692"/>
    </source>
</evidence>
<dbReference type="NCBIfam" id="NF008270">
    <property type="entry name" value="PRK11043.1"/>
    <property type="match status" value="1"/>
</dbReference>
<feature type="transmembrane region" description="Helical" evidence="8">
    <location>
        <begin position="300"/>
        <end position="322"/>
    </location>
</feature>
<evidence type="ECO:0000256" key="6">
    <source>
        <dbReference type="ARBA" id="ARBA00022989"/>
    </source>
</evidence>
<comment type="similarity">
    <text evidence="2 8">Belongs to the major facilitator superfamily. Bcr/CmlA family.</text>
</comment>
<feature type="transmembrane region" description="Helical" evidence="8">
    <location>
        <begin position="241"/>
        <end position="263"/>
    </location>
</feature>
<sequence>MISNSLTKRRSLVFFPYLALLSMLGFLATDMYLPAFNQIESSLNTSASLVAMTLTCFLGGLAIGQLAYGSLCDKFGKRNTLMAGLGVFAVSSILLGFTENISVFFVLRVIQAFGACSAAVIWQALVMEKFDEGEARKVFSSIMPLVALSPALAPLMGAWVSEQFGWRAIFIILAIVGLLLAAMTPALAKESRTRSQSEPILVKNILKNRAFQNNVAIFGACSAAFFCYLTLWPAVMQHHGYAAAEIGLSFIPQTLAFMLGGFACKKALHSHSPEAIKNMLITGFVVLSLVLFLLTQLGAGILAVLWVFAALAAINGAVYPLLVTDALAPFSNNATKAAGWQNFLQLGMAFIASAAVALIAHWFEKAIGTGILVCAAIVLVAWWRMNWSTWRGSWCFPDPARMGVLRTEKREHSDNDTKTHGVCNVSSQQKDTD</sequence>
<dbReference type="Pfam" id="PF07690">
    <property type="entry name" value="MFS_1"/>
    <property type="match status" value="1"/>
</dbReference>
<dbReference type="InterPro" id="IPR036259">
    <property type="entry name" value="MFS_trans_sf"/>
</dbReference>
<dbReference type="CDD" id="cd17320">
    <property type="entry name" value="MFS_MdfA_MDR_like"/>
    <property type="match status" value="1"/>
</dbReference>
<dbReference type="GO" id="GO:0005886">
    <property type="term" value="C:plasma membrane"/>
    <property type="evidence" value="ECO:0007669"/>
    <property type="project" value="UniProtKB-SubCell"/>
</dbReference>
<feature type="transmembrane region" description="Helical" evidence="8">
    <location>
        <begin position="49"/>
        <end position="68"/>
    </location>
</feature>
<name>A1S6I3_SHEAM</name>
<organism evidence="11 12">
    <name type="scientific">Shewanella amazonensis (strain ATCC BAA-1098 / SB2B)</name>
    <dbReference type="NCBI Taxonomy" id="326297"/>
    <lineage>
        <taxon>Bacteria</taxon>
        <taxon>Pseudomonadati</taxon>
        <taxon>Pseudomonadota</taxon>
        <taxon>Gammaproteobacteria</taxon>
        <taxon>Alteromonadales</taxon>
        <taxon>Shewanellaceae</taxon>
        <taxon>Shewanella</taxon>
    </lineage>
</organism>
<feature type="compositionally biased region" description="Basic and acidic residues" evidence="9">
    <location>
        <begin position="409"/>
        <end position="419"/>
    </location>
</feature>
<keyword evidence="4" id="KW-1003">Cell membrane</keyword>
<dbReference type="AlphaFoldDB" id="A1S6I3"/>
<keyword evidence="7 8" id="KW-0472">Membrane</keyword>
<feature type="transmembrane region" description="Helical" evidence="8">
    <location>
        <begin position="275"/>
        <end position="294"/>
    </location>
</feature>
<keyword evidence="8" id="KW-0997">Cell inner membrane</keyword>
<reference evidence="11 12" key="1">
    <citation type="submission" date="2006-12" db="EMBL/GenBank/DDBJ databases">
        <title>Complete sequence of Shewanella amazonensis SB2B.</title>
        <authorList>
            <consortium name="US DOE Joint Genome Institute"/>
            <person name="Copeland A."/>
            <person name="Lucas S."/>
            <person name="Lapidus A."/>
            <person name="Barry K."/>
            <person name="Detter J.C."/>
            <person name="Glavina del Rio T."/>
            <person name="Hammon N."/>
            <person name="Israni S."/>
            <person name="Dalin E."/>
            <person name="Tice H."/>
            <person name="Pitluck S."/>
            <person name="Munk A.C."/>
            <person name="Brettin T."/>
            <person name="Bruce D."/>
            <person name="Han C."/>
            <person name="Tapia R."/>
            <person name="Gilna P."/>
            <person name="Schmutz J."/>
            <person name="Larimer F."/>
            <person name="Land M."/>
            <person name="Hauser L."/>
            <person name="Kyrpides N."/>
            <person name="Mikhailova N."/>
            <person name="Fredrickson J."/>
            <person name="Richardson P."/>
        </authorList>
    </citation>
    <scope>NUCLEOTIDE SEQUENCE [LARGE SCALE GENOMIC DNA]</scope>
    <source>
        <strain evidence="12">ATCC BAA-1098 / SB2B</strain>
    </source>
</reference>
<dbReference type="RefSeq" id="WP_011759897.1">
    <property type="nucleotide sequence ID" value="NC_008700.1"/>
</dbReference>
<feature type="transmembrane region" description="Helical" evidence="8">
    <location>
        <begin position="80"/>
        <end position="97"/>
    </location>
</feature>
<evidence type="ECO:0000256" key="4">
    <source>
        <dbReference type="ARBA" id="ARBA00022475"/>
    </source>
</evidence>
<dbReference type="SUPFAM" id="SSF103473">
    <property type="entry name" value="MFS general substrate transporter"/>
    <property type="match status" value="1"/>
</dbReference>
<evidence type="ECO:0000259" key="10">
    <source>
        <dbReference type="PROSITE" id="PS50850"/>
    </source>
</evidence>
<dbReference type="PANTHER" id="PTHR42718:SF46">
    <property type="entry name" value="BLR6921 PROTEIN"/>
    <property type="match status" value="1"/>
</dbReference>
<feature type="transmembrane region" description="Helical" evidence="8">
    <location>
        <begin position="215"/>
        <end position="235"/>
    </location>
</feature>
<dbReference type="GO" id="GO:1990961">
    <property type="term" value="P:xenobiotic detoxification by transmembrane export across the plasma membrane"/>
    <property type="evidence" value="ECO:0007669"/>
    <property type="project" value="InterPro"/>
</dbReference>
<feature type="compositionally biased region" description="Polar residues" evidence="9">
    <location>
        <begin position="424"/>
        <end position="433"/>
    </location>
</feature>
<dbReference type="GO" id="GO:0042910">
    <property type="term" value="F:xenobiotic transmembrane transporter activity"/>
    <property type="evidence" value="ECO:0007669"/>
    <property type="project" value="InterPro"/>
</dbReference>
<dbReference type="HOGENOM" id="CLU_001265_47_1_6"/>
<feature type="domain" description="Major facilitator superfamily (MFS) profile" evidence="10">
    <location>
        <begin position="14"/>
        <end position="393"/>
    </location>
</feature>
<feature type="transmembrane region" description="Helical" evidence="8">
    <location>
        <begin position="166"/>
        <end position="188"/>
    </location>
</feature>
<dbReference type="Proteomes" id="UP000009175">
    <property type="component" value="Chromosome"/>
</dbReference>
<dbReference type="NCBIfam" id="TIGR00710">
    <property type="entry name" value="efflux_Bcr_CflA"/>
    <property type="match status" value="1"/>
</dbReference>
<evidence type="ECO:0000313" key="11">
    <source>
        <dbReference type="EMBL" id="ABL99989.1"/>
    </source>
</evidence>
<evidence type="ECO:0000256" key="7">
    <source>
        <dbReference type="ARBA" id="ARBA00023136"/>
    </source>
</evidence>
<accession>A1S6I3</accession>
<keyword evidence="3 8" id="KW-0813">Transport</keyword>
<dbReference type="InterPro" id="IPR004812">
    <property type="entry name" value="Efflux_drug-R_Bcr/CmlA"/>
</dbReference>
<evidence type="ECO:0000256" key="3">
    <source>
        <dbReference type="ARBA" id="ARBA00022448"/>
    </source>
</evidence>
<comment type="subcellular location">
    <subcellularLocation>
        <location evidence="8">Cell inner membrane</location>
        <topology evidence="8">Multi-pass membrane protein</topology>
    </subcellularLocation>
    <subcellularLocation>
        <location evidence="1">Cell membrane</location>
        <topology evidence="1">Multi-pass membrane protein</topology>
    </subcellularLocation>
</comment>
<dbReference type="PROSITE" id="PS50850">
    <property type="entry name" value="MFS"/>
    <property type="match status" value="1"/>
</dbReference>
<evidence type="ECO:0000256" key="1">
    <source>
        <dbReference type="ARBA" id="ARBA00004651"/>
    </source>
</evidence>
<dbReference type="InterPro" id="IPR020846">
    <property type="entry name" value="MFS_dom"/>
</dbReference>
<dbReference type="InterPro" id="IPR011701">
    <property type="entry name" value="MFS"/>
</dbReference>
<evidence type="ECO:0000256" key="9">
    <source>
        <dbReference type="SAM" id="MobiDB-lite"/>
    </source>
</evidence>
<gene>
    <name evidence="11" type="ordered locus">Sama_1784</name>
</gene>
<feature type="transmembrane region" description="Helical" evidence="8">
    <location>
        <begin position="12"/>
        <end position="29"/>
    </location>
</feature>
<keyword evidence="5 8" id="KW-0812">Transmembrane</keyword>
<feature type="region of interest" description="Disordered" evidence="9">
    <location>
        <begin position="409"/>
        <end position="433"/>
    </location>
</feature>
<dbReference type="KEGG" id="saz:Sama_1784"/>
<evidence type="ECO:0000256" key="8">
    <source>
        <dbReference type="RuleBase" id="RU365088"/>
    </source>
</evidence>
<keyword evidence="6 8" id="KW-1133">Transmembrane helix</keyword>
<evidence type="ECO:0000313" key="12">
    <source>
        <dbReference type="Proteomes" id="UP000009175"/>
    </source>
</evidence>
<feature type="transmembrane region" description="Helical" evidence="8">
    <location>
        <begin position="103"/>
        <end position="126"/>
    </location>
</feature>
<feature type="transmembrane region" description="Helical" evidence="8">
    <location>
        <begin position="138"/>
        <end position="160"/>
    </location>
</feature>
<dbReference type="EMBL" id="CP000507">
    <property type="protein sequence ID" value="ABL99989.1"/>
    <property type="molecule type" value="Genomic_DNA"/>
</dbReference>